<accession>A0ABS9SIN4</accession>
<dbReference type="InterPro" id="IPR025705">
    <property type="entry name" value="Beta_hexosaminidase_sua/sub"/>
</dbReference>
<dbReference type="PANTHER" id="PTHR22600">
    <property type="entry name" value="BETA-HEXOSAMINIDASE"/>
    <property type="match status" value="1"/>
</dbReference>
<evidence type="ECO:0000313" key="6">
    <source>
        <dbReference type="EMBL" id="MCH5598227.1"/>
    </source>
</evidence>
<evidence type="ECO:0000256" key="1">
    <source>
        <dbReference type="ARBA" id="ARBA00001231"/>
    </source>
</evidence>
<evidence type="ECO:0000259" key="5">
    <source>
        <dbReference type="Pfam" id="PF02838"/>
    </source>
</evidence>
<comment type="caution">
    <text evidence="6">The sequence shown here is derived from an EMBL/GenBank/DDBJ whole genome shotgun (WGS) entry which is preliminary data.</text>
</comment>
<keyword evidence="7" id="KW-1185">Reference proteome</keyword>
<protein>
    <recommendedName>
        <fullName evidence="2">beta-N-acetylhexosaminidase</fullName>
        <ecNumber evidence="2">3.2.1.52</ecNumber>
    </recommendedName>
</protein>
<dbReference type="InterPro" id="IPR015882">
    <property type="entry name" value="HEX_bac_N"/>
</dbReference>
<evidence type="ECO:0000256" key="2">
    <source>
        <dbReference type="ARBA" id="ARBA00012663"/>
    </source>
</evidence>
<organism evidence="6 7">
    <name type="scientific">Niabella ginsengisoli</name>
    <dbReference type="NCBI Taxonomy" id="522298"/>
    <lineage>
        <taxon>Bacteria</taxon>
        <taxon>Pseudomonadati</taxon>
        <taxon>Bacteroidota</taxon>
        <taxon>Chitinophagia</taxon>
        <taxon>Chitinophagales</taxon>
        <taxon>Chitinophagaceae</taxon>
        <taxon>Niabella</taxon>
    </lineage>
</organism>
<dbReference type="SUPFAM" id="SSF55545">
    <property type="entry name" value="beta-N-acetylhexosaminidase-like domain"/>
    <property type="match status" value="1"/>
</dbReference>
<dbReference type="Pfam" id="PF02838">
    <property type="entry name" value="Glyco_hydro_20b"/>
    <property type="match status" value="1"/>
</dbReference>
<dbReference type="EC" id="3.2.1.52" evidence="2"/>
<dbReference type="PRINTS" id="PR00738">
    <property type="entry name" value="GLHYDRLASE20"/>
</dbReference>
<dbReference type="InterPro" id="IPR029018">
    <property type="entry name" value="Hex-like_dom2"/>
</dbReference>
<evidence type="ECO:0000313" key="7">
    <source>
        <dbReference type="Proteomes" id="UP001202248"/>
    </source>
</evidence>
<name>A0ABS9SIN4_9BACT</name>
<proteinExistence type="predicted"/>
<feature type="domain" description="Beta-hexosaminidase bacterial type N-terminal" evidence="5">
    <location>
        <begin position="43"/>
        <end position="176"/>
    </location>
</feature>
<dbReference type="EMBL" id="JAKWBL010000001">
    <property type="protein sequence ID" value="MCH5598227.1"/>
    <property type="molecule type" value="Genomic_DNA"/>
</dbReference>
<sequence length="203" mass="22821">MAFAILQVQFFIMFNSIRLVRNSILLLVSCLSVFTIYGQNSTYMIIPKPSYLKAGTGSFLISPKTKIYYSKEALSVASFLGAFLQRPTGYSLSLSLMGTKNKKGVYLIIDPSFGDSTKGAYSLEIDQEKVIAKAADNTGLFYAVQSIRQLLPPSIESHLAVKNQEWLLPAMKITDAPRFEWRGYMQDVSRTFYGVNIIKNIWI</sequence>
<evidence type="ECO:0000256" key="4">
    <source>
        <dbReference type="ARBA" id="ARBA00023295"/>
    </source>
</evidence>
<dbReference type="RefSeq" id="WP_240827757.1">
    <property type="nucleotide sequence ID" value="NZ_JAKWBL010000001.1"/>
</dbReference>
<dbReference type="PANTHER" id="PTHR22600:SF57">
    <property type="entry name" value="BETA-N-ACETYLHEXOSAMINIDASE"/>
    <property type="match status" value="1"/>
</dbReference>
<keyword evidence="3" id="KW-0378">Hydrolase</keyword>
<reference evidence="6 7" key="1">
    <citation type="submission" date="2022-02" db="EMBL/GenBank/DDBJ databases">
        <authorList>
            <person name="Min J."/>
        </authorList>
    </citation>
    <scope>NUCLEOTIDE SEQUENCE [LARGE SCALE GENOMIC DNA]</scope>
    <source>
        <strain evidence="6 7">GR10-1</strain>
    </source>
</reference>
<keyword evidence="4" id="KW-0326">Glycosidase</keyword>
<comment type="catalytic activity">
    <reaction evidence="1">
        <text>Hydrolysis of terminal non-reducing N-acetyl-D-hexosamine residues in N-acetyl-beta-D-hexosaminides.</text>
        <dbReference type="EC" id="3.2.1.52"/>
    </reaction>
</comment>
<dbReference type="Gene3D" id="3.20.20.80">
    <property type="entry name" value="Glycosidases"/>
    <property type="match status" value="1"/>
</dbReference>
<dbReference type="Gene3D" id="3.30.379.10">
    <property type="entry name" value="Chitobiase/beta-hexosaminidase domain 2-like"/>
    <property type="match status" value="1"/>
</dbReference>
<evidence type="ECO:0000256" key="3">
    <source>
        <dbReference type="ARBA" id="ARBA00022801"/>
    </source>
</evidence>
<dbReference type="Proteomes" id="UP001202248">
    <property type="component" value="Unassembled WGS sequence"/>
</dbReference>
<gene>
    <name evidence="6" type="ORF">MKP09_10070</name>
</gene>